<dbReference type="InterPro" id="IPR032782">
    <property type="entry name" value="KhpB_N"/>
</dbReference>
<reference evidence="2 3" key="1">
    <citation type="submission" date="2018-03" db="EMBL/GenBank/DDBJ databases">
        <title>Bacillus urumqiensis sp. nov., a moderately haloalkaliphilic bacterium isolated from a salt lake.</title>
        <authorList>
            <person name="Zhao B."/>
            <person name="Liao Z."/>
        </authorList>
    </citation>
    <scope>NUCLEOTIDE SEQUENCE [LARGE SCALE GENOMIC DNA]</scope>
    <source>
        <strain evidence="2 3">BZ-SZ-XJ18</strain>
    </source>
</reference>
<proteinExistence type="predicted"/>
<dbReference type="InterPro" id="IPR046865">
    <property type="entry name" value="FapA_b_solenoid"/>
</dbReference>
<evidence type="ECO:0000313" key="3">
    <source>
        <dbReference type="Proteomes" id="UP000243650"/>
    </source>
</evidence>
<dbReference type="Gene3D" id="3.30.30.80">
    <property type="entry name" value="probable RNA-binding protein from clostridium symbiosum atcc 14940"/>
    <property type="match status" value="1"/>
</dbReference>
<dbReference type="Pfam" id="PF20250">
    <property type="entry name" value="FapA_N"/>
    <property type="match status" value="1"/>
</dbReference>
<dbReference type="Proteomes" id="UP000243650">
    <property type="component" value="Unassembled WGS sequence"/>
</dbReference>
<feature type="domain" description="RNA-binding protein KhpB N-terminal" evidence="1">
    <location>
        <begin position="5"/>
        <end position="57"/>
    </location>
</feature>
<evidence type="ECO:0000259" key="1">
    <source>
        <dbReference type="SMART" id="SM01245"/>
    </source>
</evidence>
<name>A0A2P6MIQ7_ALKUR</name>
<accession>A0A2P6MIQ7</accession>
<organism evidence="2 3">
    <name type="scientific">Alkalicoccus urumqiensis</name>
    <name type="common">Bacillus urumqiensis</name>
    <dbReference type="NCBI Taxonomy" id="1548213"/>
    <lineage>
        <taxon>Bacteria</taxon>
        <taxon>Bacillati</taxon>
        <taxon>Bacillota</taxon>
        <taxon>Bacilli</taxon>
        <taxon>Bacillales</taxon>
        <taxon>Bacillaceae</taxon>
        <taxon>Alkalicoccus</taxon>
    </lineage>
</organism>
<dbReference type="RefSeq" id="WP_105958359.1">
    <property type="nucleotide sequence ID" value="NZ_PVNS01000004.1"/>
</dbReference>
<dbReference type="InterPro" id="IPR005646">
    <property type="entry name" value="FapA"/>
</dbReference>
<dbReference type="InterPro" id="IPR046866">
    <property type="entry name" value="FapA_N"/>
</dbReference>
<dbReference type="EMBL" id="PVNS01000004">
    <property type="protein sequence ID" value="PRO66169.1"/>
    <property type="molecule type" value="Genomic_DNA"/>
</dbReference>
<evidence type="ECO:0000313" key="2">
    <source>
        <dbReference type="EMBL" id="PRO66169.1"/>
    </source>
</evidence>
<dbReference type="Pfam" id="PF14804">
    <property type="entry name" value="Jag_N"/>
    <property type="match status" value="1"/>
</dbReference>
<dbReference type="PANTHER" id="PTHR38032">
    <property type="entry name" value="POLYMERASE-RELATED"/>
    <property type="match status" value="1"/>
</dbReference>
<dbReference type="AlphaFoldDB" id="A0A2P6MIQ7"/>
<dbReference type="OrthoDB" id="1279at2"/>
<comment type="caution">
    <text evidence="2">The sequence shown here is derived from an EMBL/GenBank/DDBJ whole genome shotgun (WGS) entry which is preliminary data.</text>
</comment>
<dbReference type="PANTHER" id="PTHR38032:SF1">
    <property type="entry name" value="RNA-BINDING PROTEIN KHPB N-TERMINAL DOMAIN-CONTAINING PROTEIN"/>
    <property type="match status" value="1"/>
</dbReference>
<dbReference type="Pfam" id="PF03961">
    <property type="entry name" value="FapA"/>
    <property type="match status" value="1"/>
</dbReference>
<protein>
    <recommendedName>
        <fullName evidence="1">RNA-binding protein KhpB N-terminal domain-containing protein</fullName>
    </recommendedName>
</protein>
<keyword evidence="3" id="KW-1185">Reference proteome</keyword>
<sequence length="675" mass="75322">MAQDTFTGMTVEEAVDTAAKHYQVPADQLDIRVLESGGSGFFGIRKKSQAKISVRMKASASIPEWEGLLDVYTSADQRKDHGSLAGSTKGKVWIRENQIYFDDSGPRKPIVHVPREVEFRKNGEAADGRVFLSSGDTVEMTVDVPPRETSWSVEVDKKKQEVRLTVRPGAFFTAEIKEKRPAEQIRIEYDVTETPFNQLNRQDIMDQLGRMKICHGIEEKAIQTACRADKEAVFVIASGKLPKHGKDGRLDFTIDIKERNKIYKEREDGTIDYRESIEIPNVEEGLVFAKVIEPTEGEDGISVFGEVLKSRPGKPIQLIAGDGVALEEESRELIAAASGRPKFEHRGQTIRLSILPKLVHRGNLTLEEGNIRFIGDVEIVGSVESKMVVEAFGDAWVHQNVDGGFVHSRGSTTINGNALNARVAAGRSSALYDDVQHLLRRFLEAFLPFRKAFEQIIQSDAFRSSYTLESGWGPLVKRLLEKRFSALHREAQTFTAYVEENSGLLDRRWTDYSTDIKKGLLVFHQRKSLPEDFFLQLEEGGRELHDLLQTPVLSTSRLALRYAAQSVLYSDGEIDILGKGVMHSHLYADGAVTIQQRMIGGRVHAGKEITVGEAGSPGGAKTQLTVKDPSGTISCSVCHPDVVFTIDDRRYIVQQEMHQVKVFLNDKGLLEVTEK</sequence>
<gene>
    <name evidence="2" type="ORF">C6I21_05035</name>
</gene>
<dbReference type="SMART" id="SM01245">
    <property type="entry name" value="Jag_N"/>
    <property type="match status" value="1"/>
</dbReference>
<dbReference type="InterPro" id="IPR038247">
    <property type="entry name" value="Jag_N_dom_sf"/>
</dbReference>